<feature type="domain" description="Non-haem dioxygenase N-terminal" evidence="3">
    <location>
        <begin position="19"/>
        <end position="55"/>
    </location>
</feature>
<protein>
    <recommendedName>
        <fullName evidence="3">Non-haem dioxygenase N-terminal domain-containing protein</fullName>
    </recommendedName>
</protein>
<dbReference type="Gene3D" id="2.60.120.330">
    <property type="entry name" value="B-lactam Antibiotic, Isopenicillin N Synthase, Chain"/>
    <property type="match status" value="1"/>
</dbReference>
<evidence type="ECO:0000256" key="1">
    <source>
        <dbReference type="ARBA" id="ARBA00022723"/>
    </source>
</evidence>
<sequence length="55" mass="6029">MVVPSPTPIRTKKTKALGIPTVDLSLDNSSVSQLIVRACEEYGFFKVINHGVNKE</sequence>
<dbReference type="InterPro" id="IPR027443">
    <property type="entry name" value="IPNS-like_sf"/>
</dbReference>
<dbReference type="InterPro" id="IPR026992">
    <property type="entry name" value="DIOX_N"/>
</dbReference>
<proteinExistence type="predicted"/>
<keyword evidence="2" id="KW-0408">Iron</keyword>
<evidence type="ECO:0000256" key="2">
    <source>
        <dbReference type="ARBA" id="ARBA00023004"/>
    </source>
</evidence>
<accession>A0A8T2X8B1</accession>
<evidence type="ECO:0000259" key="3">
    <source>
        <dbReference type="Pfam" id="PF14226"/>
    </source>
</evidence>
<organism evidence="4 5">
    <name type="scientific">Populus deltoides</name>
    <name type="common">Eastern poplar</name>
    <name type="synonym">Eastern cottonwood</name>
    <dbReference type="NCBI Taxonomy" id="3696"/>
    <lineage>
        <taxon>Eukaryota</taxon>
        <taxon>Viridiplantae</taxon>
        <taxon>Streptophyta</taxon>
        <taxon>Embryophyta</taxon>
        <taxon>Tracheophyta</taxon>
        <taxon>Spermatophyta</taxon>
        <taxon>Magnoliopsida</taxon>
        <taxon>eudicotyledons</taxon>
        <taxon>Gunneridae</taxon>
        <taxon>Pentapetalae</taxon>
        <taxon>rosids</taxon>
        <taxon>fabids</taxon>
        <taxon>Malpighiales</taxon>
        <taxon>Salicaceae</taxon>
        <taxon>Saliceae</taxon>
        <taxon>Populus</taxon>
    </lineage>
</organism>
<name>A0A8T2X8B1_POPDE</name>
<dbReference type="SUPFAM" id="SSF51197">
    <property type="entry name" value="Clavaminate synthase-like"/>
    <property type="match status" value="1"/>
</dbReference>
<comment type="caution">
    <text evidence="4">The sequence shown here is derived from an EMBL/GenBank/DDBJ whole genome shotgun (WGS) entry which is preliminary data.</text>
</comment>
<dbReference type="GO" id="GO:0046872">
    <property type="term" value="F:metal ion binding"/>
    <property type="evidence" value="ECO:0007669"/>
    <property type="project" value="UniProtKB-KW"/>
</dbReference>
<feature type="non-terminal residue" evidence="4">
    <location>
        <position position="55"/>
    </location>
</feature>
<reference evidence="4" key="1">
    <citation type="journal article" date="2021" name="J. Hered.">
        <title>Genome Assembly of Salicaceae Populus deltoides (Eastern Cottonwood) I-69 Based on Nanopore Sequencing and Hi-C Technologies.</title>
        <authorList>
            <person name="Bai S."/>
            <person name="Wu H."/>
            <person name="Zhang J."/>
            <person name="Pan Z."/>
            <person name="Zhao W."/>
            <person name="Li Z."/>
            <person name="Tong C."/>
        </authorList>
    </citation>
    <scope>NUCLEOTIDE SEQUENCE</scope>
    <source>
        <tissue evidence="4">Leaf</tissue>
    </source>
</reference>
<keyword evidence="1" id="KW-0479">Metal-binding</keyword>
<dbReference type="Pfam" id="PF14226">
    <property type="entry name" value="DIOX_N"/>
    <property type="match status" value="1"/>
</dbReference>
<dbReference type="Proteomes" id="UP000807159">
    <property type="component" value="Chromosome 14"/>
</dbReference>
<keyword evidence="5" id="KW-1185">Reference proteome</keyword>
<evidence type="ECO:0000313" key="5">
    <source>
        <dbReference type="Proteomes" id="UP000807159"/>
    </source>
</evidence>
<evidence type="ECO:0000313" key="4">
    <source>
        <dbReference type="EMBL" id="KAH8489002.1"/>
    </source>
</evidence>
<dbReference type="EMBL" id="JACEGQ020000014">
    <property type="protein sequence ID" value="KAH8489002.1"/>
    <property type="molecule type" value="Genomic_DNA"/>
</dbReference>
<dbReference type="AlphaFoldDB" id="A0A8T2X8B1"/>
<gene>
    <name evidence="4" type="ORF">H0E87_024585</name>
</gene>